<feature type="region of interest" description="Disordered" evidence="1">
    <location>
        <begin position="1"/>
        <end position="35"/>
    </location>
</feature>
<feature type="region of interest" description="Disordered" evidence="1">
    <location>
        <begin position="543"/>
        <end position="574"/>
    </location>
</feature>
<organism evidence="3 4">
    <name type="scientific">Chara braunii</name>
    <name type="common">Braun's stonewort</name>
    <dbReference type="NCBI Taxonomy" id="69332"/>
    <lineage>
        <taxon>Eukaryota</taxon>
        <taxon>Viridiplantae</taxon>
        <taxon>Streptophyta</taxon>
        <taxon>Charophyceae</taxon>
        <taxon>Charales</taxon>
        <taxon>Characeae</taxon>
        <taxon>Chara</taxon>
    </lineage>
</organism>
<proteinExistence type="predicted"/>
<dbReference type="GO" id="GO:0044545">
    <property type="term" value="C:NSL complex"/>
    <property type="evidence" value="ECO:0007669"/>
    <property type="project" value="TreeGrafter"/>
</dbReference>
<feature type="compositionally biased region" description="Basic and acidic residues" evidence="1">
    <location>
        <begin position="1240"/>
        <end position="1249"/>
    </location>
</feature>
<accession>A0A388M1B6</accession>
<feature type="region of interest" description="Disordered" evidence="1">
    <location>
        <begin position="1159"/>
        <end position="1191"/>
    </location>
</feature>
<dbReference type="InterPro" id="IPR037912">
    <property type="entry name" value="MCRS1"/>
</dbReference>
<dbReference type="SUPFAM" id="SSF49879">
    <property type="entry name" value="SMAD/FHA domain"/>
    <property type="match status" value="1"/>
</dbReference>
<feature type="compositionally biased region" description="Basic and acidic residues" evidence="1">
    <location>
        <begin position="600"/>
        <end position="609"/>
    </location>
</feature>
<feature type="region of interest" description="Disordered" evidence="1">
    <location>
        <begin position="854"/>
        <end position="873"/>
    </location>
</feature>
<dbReference type="PROSITE" id="PS50006">
    <property type="entry name" value="FHA_DOMAIN"/>
    <property type="match status" value="1"/>
</dbReference>
<dbReference type="STRING" id="69332.A0A388M1B6"/>
<feature type="compositionally biased region" description="Polar residues" evidence="1">
    <location>
        <begin position="854"/>
        <end position="863"/>
    </location>
</feature>
<evidence type="ECO:0000256" key="1">
    <source>
        <dbReference type="SAM" id="MobiDB-lite"/>
    </source>
</evidence>
<dbReference type="Pfam" id="PF13325">
    <property type="entry name" value="MCRS_N"/>
    <property type="match status" value="1"/>
</dbReference>
<name>A0A388M1B6_CHABU</name>
<dbReference type="InterPro" id="IPR000253">
    <property type="entry name" value="FHA_dom"/>
</dbReference>
<dbReference type="InterPro" id="IPR025999">
    <property type="entry name" value="MCRS_N"/>
</dbReference>
<feature type="compositionally biased region" description="Polar residues" evidence="1">
    <location>
        <begin position="610"/>
        <end position="619"/>
    </location>
</feature>
<dbReference type="PANTHER" id="PTHR13233:SF0">
    <property type="entry name" value="MICROSPHERULE PROTEIN 1"/>
    <property type="match status" value="1"/>
</dbReference>
<feature type="region of interest" description="Disordered" evidence="1">
    <location>
        <begin position="1225"/>
        <end position="1258"/>
    </location>
</feature>
<reference evidence="3 4" key="1">
    <citation type="journal article" date="2018" name="Cell">
        <title>The Chara Genome: Secondary Complexity and Implications for Plant Terrestrialization.</title>
        <authorList>
            <person name="Nishiyama T."/>
            <person name="Sakayama H."/>
            <person name="Vries J.D."/>
            <person name="Buschmann H."/>
            <person name="Saint-Marcoux D."/>
            <person name="Ullrich K.K."/>
            <person name="Haas F.B."/>
            <person name="Vanderstraeten L."/>
            <person name="Becker D."/>
            <person name="Lang D."/>
            <person name="Vosolsobe S."/>
            <person name="Rombauts S."/>
            <person name="Wilhelmsson P.K.I."/>
            <person name="Janitza P."/>
            <person name="Kern R."/>
            <person name="Heyl A."/>
            <person name="Rumpler F."/>
            <person name="Villalobos L.I.A.C."/>
            <person name="Clay J.M."/>
            <person name="Skokan R."/>
            <person name="Toyoda A."/>
            <person name="Suzuki Y."/>
            <person name="Kagoshima H."/>
            <person name="Schijlen E."/>
            <person name="Tajeshwar N."/>
            <person name="Catarino B."/>
            <person name="Hetherington A.J."/>
            <person name="Saltykova A."/>
            <person name="Bonnot C."/>
            <person name="Breuninger H."/>
            <person name="Symeonidi A."/>
            <person name="Radhakrishnan G.V."/>
            <person name="Van Nieuwerburgh F."/>
            <person name="Deforce D."/>
            <person name="Chang C."/>
            <person name="Karol K.G."/>
            <person name="Hedrich R."/>
            <person name="Ulvskov P."/>
            <person name="Glockner G."/>
            <person name="Delwiche C.F."/>
            <person name="Petrasek J."/>
            <person name="Van de Peer Y."/>
            <person name="Friml J."/>
            <person name="Beilby M."/>
            <person name="Dolan L."/>
            <person name="Kohara Y."/>
            <person name="Sugano S."/>
            <person name="Fujiyama A."/>
            <person name="Delaux P.-M."/>
            <person name="Quint M."/>
            <person name="TheiBen G."/>
            <person name="Hagemann M."/>
            <person name="Harholt J."/>
            <person name="Dunand C."/>
            <person name="Zachgo S."/>
            <person name="Langdale J."/>
            <person name="Maumus F."/>
            <person name="Straeten D.V.D."/>
            <person name="Gould S.B."/>
            <person name="Rensing S.A."/>
        </authorList>
    </citation>
    <scope>NUCLEOTIDE SEQUENCE [LARGE SCALE GENOMIC DNA]</scope>
    <source>
        <strain evidence="3 4">S276</strain>
    </source>
</reference>
<dbReference type="GO" id="GO:0071339">
    <property type="term" value="C:MLL1 complex"/>
    <property type="evidence" value="ECO:0007669"/>
    <property type="project" value="InterPro"/>
</dbReference>
<dbReference type="PANTHER" id="PTHR13233">
    <property type="entry name" value="MICROSPHERULE PROTEIN 1"/>
    <property type="match status" value="1"/>
</dbReference>
<dbReference type="GO" id="GO:0045944">
    <property type="term" value="P:positive regulation of transcription by RNA polymerase II"/>
    <property type="evidence" value="ECO:0007669"/>
    <property type="project" value="TreeGrafter"/>
</dbReference>
<evidence type="ECO:0000313" key="4">
    <source>
        <dbReference type="Proteomes" id="UP000265515"/>
    </source>
</evidence>
<keyword evidence="4" id="KW-1185">Reference proteome</keyword>
<dbReference type="Pfam" id="PF00498">
    <property type="entry name" value="FHA"/>
    <property type="match status" value="1"/>
</dbReference>
<dbReference type="InterPro" id="IPR008984">
    <property type="entry name" value="SMAD_FHA_dom_sf"/>
</dbReference>
<dbReference type="GO" id="GO:0031011">
    <property type="term" value="C:Ino80 complex"/>
    <property type="evidence" value="ECO:0007669"/>
    <property type="project" value="InterPro"/>
</dbReference>
<comment type="caution">
    <text evidence="3">The sequence shown here is derived from an EMBL/GenBank/DDBJ whole genome shotgun (WGS) entry which is preliminary data.</text>
</comment>
<evidence type="ECO:0000313" key="3">
    <source>
        <dbReference type="EMBL" id="GBG88269.1"/>
    </source>
</evidence>
<feature type="compositionally biased region" description="Polar residues" evidence="1">
    <location>
        <begin position="1162"/>
        <end position="1179"/>
    </location>
</feature>
<gene>
    <name evidence="3" type="ORF">CBR_g46835</name>
</gene>
<dbReference type="Gramene" id="GBG88269">
    <property type="protein sequence ID" value="GBG88269"/>
    <property type="gene ID" value="CBR_g46835"/>
</dbReference>
<feature type="region of interest" description="Disordered" evidence="1">
    <location>
        <begin position="586"/>
        <end position="619"/>
    </location>
</feature>
<protein>
    <recommendedName>
        <fullName evidence="2">FHA domain-containing protein</fullName>
    </recommendedName>
</protein>
<dbReference type="EMBL" id="BFEA01000661">
    <property type="protein sequence ID" value="GBG88269.1"/>
    <property type="molecule type" value="Genomic_DNA"/>
</dbReference>
<dbReference type="Proteomes" id="UP000265515">
    <property type="component" value="Unassembled WGS sequence"/>
</dbReference>
<dbReference type="Gene3D" id="2.60.200.20">
    <property type="match status" value="1"/>
</dbReference>
<sequence>MGMSKRMKTDARAGSRHHQKPPDPPTPREDVKEDKPVAVRAAAAVCCSSDGADVATTQPIKAVETDPDFLRWTVDDDILLKNAMEAGFAIEAMAKGAIEFSHRFSAAELIKRWRALLYDPHVAGGGEGVGVDGKPRRLDSVRMHYRRWKRKRLEEENWKARATGGGAQLNAAAPIGCSPAVLAGLEHAQMALAGVLGNTNGTVNGAGGDDMSCMMISDFLGGGGLARNDEGLLGAGSLPLGDLMEMGGDEGAALSLLMSLPQNAKEAEMFGLLATSGIDTSAEVSIPTRVMQSVAESGPMGLCPIVAGAPTAFASAGQFGLGTVMGFPGAAMSGVVPTAALLSDDGGSFYIGEGGESLLLPSGLQDDHQMNHHAAGAGAGAGGMMPVIGIPSMAGEYLKTEEEQAAEAEFLVAAMDTRVSEFPEGGMVGGSEEEAALVMVKEEGGEVLGGWCAPAATLINGRESLGLGNTNDCVAEKLSSKIRNDQCPAMKDVRSKQGVLVVGKEKGTAAQNRGEEMEKYMEQADERREVELFLNVDIPNVEEDEEDVPGISSSEVGQSAARNQKLADSGDHAGRVTLGMDLEAKGEVREQIDGSSFLPDEGKRSRIESKTTASAVSSNKSPLCSLDQAVVEGDRASAVAKTGDGNNVEGGKRAVSVDAPSAAMLLVIEPSRMTGSKNVPEISTRSGNHKVLERNRHVPMAALETTGSPRQQSTALNMSMAEGAPHRENTGLVAVESRSMRLSEDGSAFDKGSYGNPAQVAEVRVPDGAFRNEQLGEVRKQVHEPSPLREPVLRGTVTNNSMTLIGDGSEEEKPPKLMVCPGSKEDAMVEKTLTGQEDGKGIVKAHEWNEGLVRSQQGDSAEASQGKCGGGSGQVMTMKIVKVKKEPIAEEEIPPPPPPPAADDGLGSVMMMSHLASESGNFSDDLVIASPDGCLDLLATDLDEHVATDSVPEMRHLSSVLATPQSSNLAASSSRNSASFASQVETGSAYITRGPASSSVSAEAKPGIRKHVEGIVPEINSIMNMNLASIVSDPTSVRGLRQTCGLQTTMLNDVDSGPIQSLGEVAMPGGPACGSTTTVAVCHTNGGAKALFASSCSSDMVRNSQTTATGDGVSLQHLGMCKPLLPPLIGSIIQEEPGMVAIPGANRFRGNQSGAACLADRATSQPQPEAPTATAQYINPTDAPEGGGNSAAHHAIVAAGGSITNGGGCTSRGGGMACKGTIGDSAAGDGQRISNQSMKGENKDDRTSDELESDGDVPSFSDVEAMILDMDLTPATGLKGMSARGESRRIFNRHKRAIVRLEQMAGEAISRAMTAEHAFAALYGKAIRYLMRKPEISLGRATLDYAVDVDLGREGKANKVSRQQAYIRLKQDGSFCLRNVGRRVLLVNNQPIEIGQRTKLENNSLIEVGGMRLIFEINRHLMPKAAVETVCQEDSKKQAPQGS</sequence>
<feature type="domain" description="FHA" evidence="2">
    <location>
        <begin position="1336"/>
        <end position="1392"/>
    </location>
</feature>
<dbReference type="OrthoDB" id="10262769at2759"/>
<feature type="compositionally biased region" description="Basic and acidic residues" evidence="1">
    <location>
        <begin position="26"/>
        <end position="35"/>
    </location>
</feature>
<dbReference type="CDD" id="cd22687">
    <property type="entry name" value="FHA_MCRS1"/>
    <property type="match status" value="1"/>
</dbReference>
<dbReference type="GO" id="GO:0002151">
    <property type="term" value="F:G-quadruplex RNA binding"/>
    <property type="evidence" value="ECO:0007669"/>
    <property type="project" value="InterPro"/>
</dbReference>
<feature type="compositionally biased region" description="Polar residues" evidence="1">
    <location>
        <begin position="551"/>
        <end position="562"/>
    </location>
</feature>
<evidence type="ECO:0000259" key="2">
    <source>
        <dbReference type="PROSITE" id="PS50006"/>
    </source>
</evidence>